<accession>A0ABS1MBK5</accession>
<dbReference type="RefSeq" id="WP_201949815.1">
    <property type="nucleotide sequence ID" value="NZ_JAERRJ010000008.1"/>
</dbReference>
<protein>
    <submittedName>
        <fullName evidence="1">Uncharacterized protein</fullName>
    </submittedName>
</protein>
<evidence type="ECO:0000313" key="1">
    <source>
        <dbReference type="EMBL" id="MBL1077139.1"/>
    </source>
</evidence>
<sequence>MSDAARQLSSTLQAPLPDAFDRLSDADLTELHRLLDTAQQRRGDNLDAAIETSLDFVPRLMRPAVKKALGL</sequence>
<dbReference type="Proteomes" id="UP000602198">
    <property type="component" value="Unassembled WGS sequence"/>
</dbReference>
<reference evidence="1 2" key="1">
    <citation type="submission" date="2021-01" db="EMBL/GenBank/DDBJ databases">
        <title>WGS of actinomycetes isolated from Thailand.</title>
        <authorList>
            <person name="Thawai C."/>
        </authorList>
    </citation>
    <scope>NUCLEOTIDE SEQUENCE [LARGE SCALE GENOMIC DNA]</scope>
    <source>
        <strain evidence="1 2">LPG 2</strain>
    </source>
</reference>
<dbReference type="EMBL" id="JAERRJ010000008">
    <property type="protein sequence ID" value="MBL1077139.1"/>
    <property type="molecule type" value="Genomic_DNA"/>
</dbReference>
<organism evidence="1 2">
    <name type="scientific">Nocardia acididurans</name>
    <dbReference type="NCBI Taxonomy" id="2802282"/>
    <lineage>
        <taxon>Bacteria</taxon>
        <taxon>Bacillati</taxon>
        <taxon>Actinomycetota</taxon>
        <taxon>Actinomycetes</taxon>
        <taxon>Mycobacteriales</taxon>
        <taxon>Nocardiaceae</taxon>
        <taxon>Nocardia</taxon>
    </lineage>
</organism>
<name>A0ABS1MBK5_9NOCA</name>
<gene>
    <name evidence="1" type="ORF">JK358_22325</name>
</gene>
<evidence type="ECO:0000313" key="2">
    <source>
        <dbReference type="Proteomes" id="UP000602198"/>
    </source>
</evidence>
<comment type="caution">
    <text evidence="1">The sequence shown here is derived from an EMBL/GenBank/DDBJ whole genome shotgun (WGS) entry which is preliminary data.</text>
</comment>
<keyword evidence="2" id="KW-1185">Reference proteome</keyword>
<proteinExistence type="predicted"/>